<keyword evidence="1" id="KW-1133">Transmembrane helix</keyword>
<evidence type="ECO:0000313" key="3">
    <source>
        <dbReference type="Proteomes" id="UP000238081"/>
    </source>
</evidence>
<dbReference type="RefSeq" id="WP_043662609.1">
    <property type="nucleotide sequence ID" value="NZ_JSEG01000004.1"/>
</dbReference>
<evidence type="ECO:0000313" key="2">
    <source>
        <dbReference type="EMBL" id="PPV12948.1"/>
    </source>
</evidence>
<reference evidence="2 3" key="1">
    <citation type="submission" date="2016-01" db="EMBL/GenBank/DDBJ databases">
        <title>Characterization of the Clostridium difficile lineages that are prevalent in Hong Kong and China.</title>
        <authorList>
            <person name="Kwok J.S.-L."/>
            <person name="Lam W.-Y."/>
            <person name="Ip M."/>
            <person name="Chan T.-F."/>
            <person name="Hawkey P.M."/>
            <person name="Tsui S.K.-W."/>
        </authorList>
    </citation>
    <scope>NUCLEOTIDE SEQUENCE [LARGE SCALE GENOMIC DNA]</scope>
    <source>
        <strain evidence="2 3">300064</strain>
    </source>
</reference>
<dbReference type="Proteomes" id="UP000238081">
    <property type="component" value="Unassembled WGS sequence"/>
</dbReference>
<keyword evidence="1" id="KW-0812">Transmembrane</keyword>
<dbReference type="EMBL" id="LRDH01000129">
    <property type="protein sequence ID" value="PPV12948.1"/>
    <property type="molecule type" value="Genomic_DNA"/>
</dbReference>
<feature type="transmembrane region" description="Helical" evidence="1">
    <location>
        <begin position="62"/>
        <end position="81"/>
    </location>
</feature>
<keyword evidence="1" id="KW-0472">Membrane</keyword>
<dbReference type="AlphaFoldDB" id="A0A2S7F7B3"/>
<feature type="transmembrane region" description="Helical" evidence="1">
    <location>
        <begin position="38"/>
        <end position="56"/>
    </location>
</feature>
<name>A0A2S7F7B3_CLOBU</name>
<evidence type="ECO:0000256" key="1">
    <source>
        <dbReference type="SAM" id="Phobius"/>
    </source>
</evidence>
<protein>
    <submittedName>
        <fullName evidence="2">Uncharacterized protein</fullName>
    </submittedName>
</protein>
<comment type="caution">
    <text evidence="2">The sequence shown here is derived from an EMBL/GenBank/DDBJ whole genome shotgun (WGS) entry which is preliminary data.</text>
</comment>
<sequence length="219" mass="25364">MKNRICIGDLNFYPVEEDINNMIMSKIDEYDENKKSKIVMGLMCLSAVLCTADILLERGEAAIWIIAAVFLCIVAGKAFFVNNMSIHSKIKYIKESIKNSQFQVAYAIAEEFELVKSAITDVNDGQIIGYNYELYAFLKTYDNKFLNEAVVCVIGSELKNGEEINKLNFKEGTKIYILRYKHNDEFHYYGIESNGKEYFKNNLKYILNCIYHEPFNRKN</sequence>
<proteinExistence type="predicted"/>
<accession>A0A2S7F7B3</accession>
<organism evidence="2 3">
    <name type="scientific">Clostridium butyricum</name>
    <dbReference type="NCBI Taxonomy" id="1492"/>
    <lineage>
        <taxon>Bacteria</taxon>
        <taxon>Bacillati</taxon>
        <taxon>Bacillota</taxon>
        <taxon>Clostridia</taxon>
        <taxon>Eubacteriales</taxon>
        <taxon>Clostridiaceae</taxon>
        <taxon>Clostridium</taxon>
    </lineage>
</organism>
<gene>
    <name evidence="2" type="ORF">AWN73_04105</name>
</gene>